<dbReference type="Gene3D" id="3.40.50.300">
    <property type="entry name" value="P-loop containing nucleotide triphosphate hydrolases"/>
    <property type="match status" value="1"/>
</dbReference>
<dbReference type="CDD" id="cd00267">
    <property type="entry name" value="ABC_ATPase"/>
    <property type="match status" value="1"/>
</dbReference>
<sequence>MRFYKSFNFDYERKFAAASRAAPWEMVDAAWYPYVRLDLDRSVTTIVGANESGKSHLLDSIEKTITGERISRSDFCRYSQFFSVTEGERRSPDFGGEFEIADRRDVELAKTILGTETHIGDRFHLFRPNGGNPLLYRSLDDSPMEIIAAPADLAAMLPNVFRLDANLPLPASIPLYALTPGVQRPSGSRRSRRNIIDQVLARTWSNAQEWQVAAPGLFPLVAADPGENGKAARLERQYRLGRDLLFRVARIEASAFVDLAEAIADEREGYVNGIIQKINAALATNLNFPRWWAQDREFQLMVSPREHELVFTIRDRTGTDYSFAERSNGLKYFLSYYVQLLAHSAPATGQQEILLMDEPDAFLSSQGQQDLLRILEEFALPEHGHRHDQVVYVTHSPFLINRNAAHRIRVLDKGVTDEGTRVVKDAARNHYEPLRSSLGAFVAETSFIGGSNLFVEGLADQVLLAGVSAHLLARGTPRSDALDLNTVTIVPAGSASSVPYLVYLARGRDVVRPPCVVLLDSDRSGDDAAKSLRRGGPRNKQILAPEFVIQVGAWAAGAELSVAELVSVAEPEDLIALPVAATAARNYASRALGLSREEAALLTELDIAVKLKDKPGPLFDAVASAFTQQLGEGCHIEKVGFAKEVIAVLTASRFSDAPEPGIDDTESNFALLLAYISQVMRRANRQEEDRRLEDRLNRTIKGFLSDYPSVTTRERGRLLVEEILASLDDSSDGDRVKLACVRLRREFSLDEDLTKPIDRYDEFLEHVRALKYSERLALQDPERSDSDRGQAAPTRAGAAEPDTPGDSVQELNPAGDRSEIVVTPSLTDSTQPGGTTDPRVVKKQSAEDAGQPSLSP</sequence>
<dbReference type="GO" id="GO:0016887">
    <property type="term" value="F:ATP hydrolysis activity"/>
    <property type="evidence" value="ECO:0007669"/>
    <property type="project" value="InterPro"/>
</dbReference>
<dbReference type="GO" id="GO:0005524">
    <property type="term" value="F:ATP binding"/>
    <property type="evidence" value="ECO:0007669"/>
    <property type="project" value="InterPro"/>
</dbReference>
<dbReference type="Pfam" id="PF13304">
    <property type="entry name" value="AAA_21"/>
    <property type="match status" value="1"/>
</dbReference>
<dbReference type="PANTHER" id="PTHR43581:SF2">
    <property type="entry name" value="EXCINUCLEASE ATPASE SUBUNIT"/>
    <property type="match status" value="1"/>
</dbReference>
<dbReference type="InterPro" id="IPR003959">
    <property type="entry name" value="ATPase_AAA_core"/>
</dbReference>
<accession>A0A941EUS6</accession>
<evidence type="ECO:0000259" key="2">
    <source>
        <dbReference type="Pfam" id="PF13304"/>
    </source>
</evidence>
<comment type="caution">
    <text evidence="3">The sequence shown here is derived from an EMBL/GenBank/DDBJ whole genome shotgun (WGS) entry which is preliminary data.</text>
</comment>
<feature type="compositionally biased region" description="Polar residues" evidence="1">
    <location>
        <begin position="824"/>
        <end position="834"/>
    </location>
</feature>
<organism evidence="3 4">
    <name type="scientific">Actinospica durhamensis</name>
    <dbReference type="NCBI Taxonomy" id="1508375"/>
    <lineage>
        <taxon>Bacteria</taxon>
        <taxon>Bacillati</taxon>
        <taxon>Actinomycetota</taxon>
        <taxon>Actinomycetes</taxon>
        <taxon>Catenulisporales</taxon>
        <taxon>Actinospicaceae</taxon>
        <taxon>Actinospica</taxon>
    </lineage>
</organism>
<reference evidence="3" key="1">
    <citation type="submission" date="2021-04" db="EMBL/GenBank/DDBJ databases">
        <title>Genome based classification of Actinospica acidithermotolerans sp. nov., an actinobacterium isolated from an Indonesian hot spring.</title>
        <authorList>
            <person name="Kusuma A.B."/>
            <person name="Putra K.E."/>
            <person name="Nafisah S."/>
            <person name="Loh J."/>
            <person name="Nouioui I."/>
            <person name="Goodfellow M."/>
        </authorList>
    </citation>
    <scope>NUCLEOTIDE SEQUENCE</scope>
    <source>
        <strain evidence="3">CSCA 57</strain>
    </source>
</reference>
<dbReference type="Proteomes" id="UP000675781">
    <property type="component" value="Unassembled WGS sequence"/>
</dbReference>
<dbReference type="SUPFAM" id="SSF52540">
    <property type="entry name" value="P-loop containing nucleoside triphosphate hydrolases"/>
    <property type="match status" value="1"/>
</dbReference>
<keyword evidence="4" id="KW-1185">Reference proteome</keyword>
<dbReference type="InterPro" id="IPR027417">
    <property type="entry name" value="P-loop_NTPase"/>
</dbReference>
<dbReference type="EMBL" id="JAGSOG010000298">
    <property type="protein sequence ID" value="MBR7838517.1"/>
    <property type="molecule type" value="Genomic_DNA"/>
</dbReference>
<name>A0A941EUS6_9ACTN</name>
<dbReference type="RefSeq" id="WP_212532973.1">
    <property type="nucleotide sequence ID" value="NZ_JAGSOG010000298.1"/>
</dbReference>
<evidence type="ECO:0000256" key="1">
    <source>
        <dbReference type="SAM" id="MobiDB-lite"/>
    </source>
</evidence>
<gene>
    <name evidence="3" type="ORF">KDL01_34945</name>
</gene>
<protein>
    <recommendedName>
        <fullName evidence="2">ATPase AAA-type core domain-containing protein</fullName>
    </recommendedName>
</protein>
<feature type="region of interest" description="Disordered" evidence="1">
    <location>
        <begin position="778"/>
        <end position="856"/>
    </location>
</feature>
<feature type="domain" description="ATPase AAA-type core" evidence="2">
    <location>
        <begin position="303"/>
        <end position="401"/>
    </location>
</feature>
<proteinExistence type="predicted"/>
<evidence type="ECO:0000313" key="4">
    <source>
        <dbReference type="Proteomes" id="UP000675781"/>
    </source>
</evidence>
<evidence type="ECO:0000313" key="3">
    <source>
        <dbReference type="EMBL" id="MBR7838517.1"/>
    </source>
</evidence>
<dbReference type="InterPro" id="IPR051396">
    <property type="entry name" value="Bact_Antivir_Def_Nuclease"/>
</dbReference>
<dbReference type="PANTHER" id="PTHR43581">
    <property type="entry name" value="ATP/GTP PHOSPHATASE"/>
    <property type="match status" value="1"/>
</dbReference>
<dbReference type="AlphaFoldDB" id="A0A941EUS6"/>